<evidence type="ECO:0000313" key="3">
    <source>
        <dbReference type="EMBL" id="ORJ20871.1"/>
    </source>
</evidence>
<dbReference type="GO" id="GO:1990189">
    <property type="term" value="F:protein N-terminal-serine acetyltransferase activity"/>
    <property type="evidence" value="ECO:0007669"/>
    <property type="project" value="TreeGrafter"/>
</dbReference>
<evidence type="ECO:0000313" key="2">
    <source>
        <dbReference type="EMBL" id="MBF6637787.1"/>
    </source>
</evidence>
<reference evidence="2" key="3">
    <citation type="submission" date="2020-11" db="EMBL/GenBank/DDBJ databases">
        <authorList>
            <person name="Lee S.D."/>
        </authorList>
    </citation>
    <scope>NUCLEOTIDE SEQUENCE</scope>
    <source>
        <strain evidence="2">SAP-2</strain>
    </source>
</reference>
<dbReference type="RefSeq" id="WP_084983267.1">
    <property type="nucleotide sequence ID" value="NZ_CBCSCF010000003.1"/>
</dbReference>
<evidence type="ECO:0000259" key="1">
    <source>
        <dbReference type="PROSITE" id="PS51186"/>
    </source>
</evidence>
<dbReference type="GO" id="GO:0008999">
    <property type="term" value="F:protein-N-terminal-alanine acetyltransferase activity"/>
    <property type="evidence" value="ECO:0007669"/>
    <property type="project" value="TreeGrafter"/>
</dbReference>
<dbReference type="EMBL" id="MRWD01000028">
    <property type="protein sequence ID" value="ORJ20871.1"/>
    <property type="molecule type" value="Genomic_DNA"/>
</dbReference>
<dbReference type="Gene3D" id="3.40.630.30">
    <property type="match status" value="1"/>
</dbReference>
<reference evidence="3" key="1">
    <citation type="submission" date="2016-12" db="EMBL/GenBank/DDBJ databases">
        <authorList>
            <person name="Le Fleche-Mateos A."/>
        </authorList>
    </citation>
    <scope>NUCLEOTIDE SEQUENCE</scope>
    <source>
        <strain evidence="3">213</strain>
    </source>
</reference>
<dbReference type="SUPFAM" id="SSF55729">
    <property type="entry name" value="Acyl-CoA N-acyltransferases (Nat)"/>
    <property type="match status" value="1"/>
</dbReference>
<sequence length="239" mass="27310">MSNIQNCFNQPVGLPIADWQPRPLPERLIMEGRFCRLEPLNESQHTADLWQAWKTAEDQRGWTYLSCGPFHSEADYSAYLKTAAQSADPMHYAVINLDSNQAEGTIALMRIDAPNGAIEVGFVVFSPLLQRTVQATEAHFLLMKYAFETLGYRRYEWKCDSLNAPSRRAAQRLGFTFEGQFRQAGVYKGRTRDTAWFSIIDSEWPQVKDAFEAWLAPKNLQQGVQQKSLAALREERGQQ</sequence>
<organism evidence="2 5">
    <name type="scientific">Rouxiella silvae</name>
    <dbReference type="NCBI Taxonomy" id="1646373"/>
    <lineage>
        <taxon>Bacteria</taxon>
        <taxon>Pseudomonadati</taxon>
        <taxon>Pseudomonadota</taxon>
        <taxon>Gammaproteobacteria</taxon>
        <taxon>Enterobacterales</taxon>
        <taxon>Yersiniaceae</taxon>
        <taxon>Rouxiella</taxon>
    </lineage>
</organism>
<proteinExistence type="predicted"/>
<dbReference type="PANTHER" id="PTHR43441">
    <property type="entry name" value="RIBOSOMAL-PROTEIN-SERINE ACETYLTRANSFERASE"/>
    <property type="match status" value="1"/>
</dbReference>
<accession>A0AA40X426</accession>
<evidence type="ECO:0000313" key="4">
    <source>
        <dbReference type="Proteomes" id="UP000192722"/>
    </source>
</evidence>
<feature type="domain" description="N-acetyltransferase" evidence="1">
    <location>
        <begin position="35"/>
        <end position="193"/>
    </location>
</feature>
<dbReference type="EMBL" id="JADMKS010000005">
    <property type="protein sequence ID" value="MBF6637787.1"/>
    <property type="molecule type" value="Genomic_DNA"/>
</dbReference>
<dbReference type="Proteomes" id="UP000705283">
    <property type="component" value="Unassembled WGS sequence"/>
</dbReference>
<evidence type="ECO:0000313" key="5">
    <source>
        <dbReference type="Proteomes" id="UP000705283"/>
    </source>
</evidence>
<gene>
    <name evidence="3" type="ORF">BS639_12950</name>
    <name evidence="2" type="ORF">ITX54_14065</name>
</gene>
<reference evidence="3 4" key="2">
    <citation type="journal article" date="2017" name="Int. J. Syst. Evol. Microbiol.">
        <title>Rouxiella badensis sp. nov. and Rouxiella silvae sp. nov. isolated from peat bog soil in Germany and emendation of the genus description.</title>
        <authorList>
            <person name="Le Fleche-Mateos A."/>
            <person name="Kugler J.H."/>
            <person name="Hansen S.H."/>
            <person name="Syldatk C."/>
            <person name="Hausmann R."/>
            <person name="Lomprez F."/>
            <person name="Vandenbogaert M."/>
            <person name="Manuguerra J.C."/>
            <person name="Grimont P.A."/>
        </authorList>
    </citation>
    <scope>NUCLEOTIDE SEQUENCE [LARGE SCALE GENOMIC DNA]</scope>
    <source>
        <strain evidence="3 4">213</strain>
    </source>
</reference>
<reference evidence="2" key="4">
    <citation type="submission" date="2022-09" db="EMBL/GenBank/DDBJ databases">
        <title>Rouxiella aceris sp. nov., isolated from tree sap and emended description of the genus Rhouxiella.</title>
        <authorList>
            <person name="Kim I.S."/>
        </authorList>
    </citation>
    <scope>NUCLEOTIDE SEQUENCE</scope>
    <source>
        <strain evidence="2">SAP-2</strain>
    </source>
</reference>
<dbReference type="InterPro" id="IPR051908">
    <property type="entry name" value="Ribosomal_N-acetyltransferase"/>
</dbReference>
<dbReference type="InterPro" id="IPR000182">
    <property type="entry name" value="GNAT_dom"/>
</dbReference>
<dbReference type="PROSITE" id="PS51186">
    <property type="entry name" value="GNAT"/>
    <property type="match status" value="1"/>
</dbReference>
<comment type="caution">
    <text evidence="2">The sequence shown here is derived from an EMBL/GenBank/DDBJ whole genome shotgun (WGS) entry which is preliminary data.</text>
</comment>
<dbReference type="PANTHER" id="PTHR43441:SF2">
    <property type="entry name" value="FAMILY ACETYLTRANSFERASE, PUTATIVE (AFU_ORTHOLOGUE AFUA_7G00850)-RELATED"/>
    <property type="match status" value="1"/>
</dbReference>
<dbReference type="InterPro" id="IPR016181">
    <property type="entry name" value="Acyl_CoA_acyltransferase"/>
</dbReference>
<dbReference type="AlphaFoldDB" id="A0AA40X426"/>
<keyword evidence="4" id="KW-1185">Reference proteome</keyword>
<name>A0AA40X426_9GAMM</name>
<dbReference type="Proteomes" id="UP000192722">
    <property type="component" value="Unassembled WGS sequence"/>
</dbReference>
<dbReference type="FunFam" id="3.40.630.30:FF:000047">
    <property type="entry name" value="Acetyltransferase, GNAT family"/>
    <property type="match status" value="1"/>
</dbReference>
<protein>
    <submittedName>
        <fullName evidence="2">GNAT family N-acetyltransferase</fullName>
    </submittedName>
</protein>
<dbReference type="Pfam" id="PF13302">
    <property type="entry name" value="Acetyltransf_3"/>
    <property type="match status" value="1"/>
</dbReference>